<sequence>MRRLFRRVYAKANRCRDIGTAPDHRDYALKVRPDLAPHTGNAHGRDDIDKSRRLLCEHFYPLGGCRRDERYDVHPVLGSRILQLAPFLERHIGNDDAVYPRRCAAGEKASVSAMEDRI</sequence>
<comment type="caution">
    <text evidence="1">The sequence shown here is derived from an EMBL/GenBank/DDBJ whole genome shotgun (WGS) entry which is preliminary data.</text>
</comment>
<name>A0A645IQS2_9ZZZZ</name>
<reference evidence="1" key="1">
    <citation type="submission" date="2019-08" db="EMBL/GenBank/DDBJ databases">
        <authorList>
            <person name="Kucharzyk K."/>
            <person name="Murdoch R.W."/>
            <person name="Higgins S."/>
            <person name="Loffler F."/>
        </authorList>
    </citation>
    <scope>NUCLEOTIDE SEQUENCE</scope>
</reference>
<proteinExistence type="predicted"/>
<accession>A0A645IQS2</accession>
<dbReference type="EMBL" id="VSSQ01121144">
    <property type="protein sequence ID" value="MPN53718.1"/>
    <property type="molecule type" value="Genomic_DNA"/>
</dbReference>
<evidence type="ECO:0000313" key="1">
    <source>
        <dbReference type="EMBL" id="MPN53718.1"/>
    </source>
</evidence>
<protein>
    <submittedName>
        <fullName evidence="1">Uncharacterized protein</fullName>
    </submittedName>
</protein>
<organism evidence="1">
    <name type="scientific">bioreactor metagenome</name>
    <dbReference type="NCBI Taxonomy" id="1076179"/>
    <lineage>
        <taxon>unclassified sequences</taxon>
        <taxon>metagenomes</taxon>
        <taxon>ecological metagenomes</taxon>
    </lineage>
</organism>
<gene>
    <name evidence="1" type="ORF">SDC9_201384</name>
</gene>
<dbReference type="AlphaFoldDB" id="A0A645IQS2"/>